<comment type="caution">
    <text evidence="1">The sequence shown here is derived from an EMBL/GenBank/DDBJ whole genome shotgun (WGS) entry which is preliminary data.</text>
</comment>
<evidence type="ECO:0000313" key="2">
    <source>
        <dbReference type="Proteomes" id="UP001217610"/>
    </source>
</evidence>
<keyword evidence="2" id="KW-1185">Reference proteome</keyword>
<dbReference type="RefSeq" id="WP_213665548.1">
    <property type="nucleotide sequence ID" value="NZ_JAMDGR010000008.1"/>
</dbReference>
<protein>
    <submittedName>
        <fullName evidence="1">Uncharacterized protein</fullName>
    </submittedName>
</protein>
<organism evidence="1 2">
    <name type="scientific">Pseudomonas idahonensis</name>
    <dbReference type="NCBI Taxonomy" id="2942628"/>
    <lineage>
        <taxon>Bacteria</taxon>
        <taxon>Pseudomonadati</taxon>
        <taxon>Pseudomonadota</taxon>
        <taxon>Gammaproteobacteria</taxon>
        <taxon>Pseudomonadales</taxon>
        <taxon>Pseudomonadaceae</taxon>
        <taxon>Pseudomonas</taxon>
    </lineage>
</organism>
<reference evidence="1 2" key="1">
    <citation type="submission" date="2022-05" db="EMBL/GenBank/DDBJ databases">
        <title>Novel Pseudomonas spp. Isolated from a Rainbow Trout Aquaculture Facility.</title>
        <authorList>
            <person name="Testerman T."/>
            <person name="Graf J."/>
        </authorList>
    </citation>
    <scope>NUCLEOTIDE SEQUENCE [LARGE SCALE GENOMIC DNA]</scope>
    <source>
        <strain evidence="1 2">ID357</strain>
    </source>
</reference>
<accession>A0ABT5Q7C1</accession>
<sequence length="77" mass="8524">MTAMPKNAVPLTVRCCAVNTAANNDGLENAKALNKETPPKIFRYSGIKYEITEFVPECAMENKGDNRGNGKTFRNEE</sequence>
<gene>
    <name evidence="1" type="ORF">M5G25_14695</name>
</gene>
<dbReference type="Proteomes" id="UP001217610">
    <property type="component" value="Unassembled WGS sequence"/>
</dbReference>
<evidence type="ECO:0000313" key="1">
    <source>
        <dbReference type="EMBL" id="MDD1149542.1"/>
    </source>
</evidence>
<dbReference type="EMBL" id="JAMDGR010000008">
    <property type="protein sequence ID" value="MDD1149542.1"/>
    <property type="molecule type" value="Genomic_DNA"/>
</dbReference>
<name>A0ABT5Q7C1_9PSED</name>
<proteinExistence type="predicted"/>